<gene>
    <name evidence="2" type="primary">mdlB_2</name>
    <name evidence="2" type="ORF">NCTC11468_01074</name>
</gene>
<keyword evidence="2" id="KW-0547">Nucleotide-binding</keyword>
<accession>A0A2X5NK74</accession>
<dbReference type="GO" id="GO:0016887">
    <property type="term" value="F:ATP hydrolysis activity"/>
    <property type="evidence" value="ECO:0007669"/>
    <property type="project" value="InterPro"/>
</dbReference>
<feature type="domain" description="ABC transporter" evidence="1">
    <location>
        <begin position="2"/>
        <end position="87"/>
    </location>
</feature>
<dbReference type="GO" id="GO:0005524">
    <property type="term" value="F:ATP binding"/>
    <property type="evidence" value="ECO:0007669"/>
    <property type="project" value="UniProtKB-KW"/>
</dbReference>
<dbReference type="EMBL" id="LS483499">
    <property type="protein sequence ID" value="SQK73819.1"/>
    <property type="molecule type" value="Genomic_DNA"/>
</dbReference>
<dbReference type="InterPro" id="IPR027417">
    <property type="entry name" value="P-loop_NTPase"/>
</dbReference>
<name>A0A2X5NK74_9GAMM</name>
<dbReference type="EC" id="3.6.3.44" evidence="2"/>
<dbReference type="SUPFAM" id="SSF52540">
    <property type="entry name" value="P-loop containing nucleoside triphosphate hydrolases"/>
    <property type="match status" value="1"/>
</dbReference>
<dbReference type="PANTHER" id="PTHR43394">
    <property type="entry name" value="ATP-DEPENDENT PERMEASE MDL1, MITOCHONDRIAL"/>
    <property type="match status" value="1"/>
</dbReference>
<keyword evidence="2" id="KW-0067">ATP-binding</keyword>
<keyword evidence="2" id="KW-0378">Hydrolase</keyword>
<sequence length="169" mass="18617">MVQQDPVILADSLLENICLGREISEAKVIDALKQVKLMDWFQSLPGGLHTLMGEQGKSLSAGQKQLLALARILVDIPMLLILDEATASIDSGTEQAIQQVLQQVRKNTTLVVIAHRLSTITSADKILVLDRGEIIEQGHISNYWNTADAICRCISYSRPVMNYHIAPLS</sequence>
<dbReference type="Gene3D" id="3.40.50.300">
    <property type="entry name" value="P-loop containing nucleotide triphosphate hydrolases"/>
    <property type="match status" value="1"/>
</dbReference>
<dbReference type="AlphaFoldDB" id="A0A2X5NK74"/>
<organism evidence="2 3">
    <name type="scientific">Tatumella ptyseos</name>
    <dbReference type="NCBI Taxonomy" id="82987"/>
    <lineage>
        <taxon>Bacteria</taxon>
        <taxon>Pseudomonadati</taxon>
        <taxon>Pseudomonadota</taxon>
        <taxon>Gammaproteobacteria</taxon>
        <taxon>Enterobacterales</taxon>
        <taxon>Erwiniaceae</taxon>
        <taxon>Tatumella</taxon>
    </lineage>
</organism>
<dbReference type="Pfam" id="PF00005">
    <property type="entry name" value="ABC_tran"/>
    <property type="match status" value="1"/>
</dbReference>
<dbReference type="Proteomes" id="UP000248758">
    <property type="component" value="Chromosome 1"/>
</dbReference>
<protein>
    <submittedName>
        <fullName evidence="2">Multidrug resistance-like ATP-binding protein MdlB</fullName>
        <ecNumber evidence="2">3.6.3.44</ecNumber>
    </submittedName>
</protein>
<dbReference type="KEGG" id="tpty:NCTC11468_01074"/>
<dbReference type="InterPro" id="IPR003439">
    <property type="entry name" value="ABC_transporter-like_ATP-bd"/>
</dbReference>
<evidence type="ECO:0000313" key="2">
    <source>
        <dbReference type="EMBL" id="SQK73819.1"/>
    </source>
</evidence>
<dbReference type="GO" id="GO:0015421">
    <property type="term" value="F:ABC-type oligopeptide transporter activity"/>
    <property type="evidence" value="ECO:0007669"/>
    <property type="project" value="TreeGrafter"/>
</dbReference>
<evidence type="ECO:0000259" key="1">
    <source>
        <dbReference type="Pfam" id="PF00005"/>
    </source>
</evidence>
<proteinExistence type="predicted"/>
<evidence type="ECO:0000313" key="3">
    <source>
        <dbReference type="Proteomes" id="UP000248758"/>
    </source>
</evidence>
<dbReference type="InterPro" id="IPR039421">
    <property type="entry name" value="Type_1_exporter"/>
</dbReference>
<reference evidence="2 3" key="1">
    <citation type="submission" date="2018-06" db="EMBL/GenBank/DDBJ databases">
        <authorList>
            <consortium name="Pathogen Informatics"/>
            <person name="Doyle S."/>
        </authorList>
    </citation>
    <scope>NUCLEOTIDE SEQUENCE [LARGE SCALE GENOMIC DNA]</scope>
    <source>
        <strain evidence="2 3">NCTC11468</strain>
    </source>
</reference>
<dbReference type="PANTHER" id="PTHR43394:SF1">
    <property type="entry name" value="ATP-BINDING CASSETTE SUB-FAMILY B MEMBER 10, MITOCHONDRIAL"/>
    <property type="match status" value="1"/>
</dbReference>